<keyword evidence="3 11" id="KW-0813">Transport</keyword>
<evidence type="ECO:0000256" key="1">
    <source>
        <dbReference type="ARBA" id="ARBA00004448"/>
    </source>
</evidence>
<dbReference type="Proteomes" id="UP000750502">
    <property type="component" value="Unassembled WGS sequence"/>
</dbReference>
<evidence type="ECO:0000256" key="2">
    <source>
        <dbReference type="ARBA" id="ARBA00006375"/>
    </source>
</evidence>
<evidence type="ECO:0000256" key="3">
    <source>
        <dbReference type="ARBA" id="ARBA00022448"/>
    </source>
</evidence>
<keyword evidence="8" id="KW-0496">Mitochondrion</keyword>
<keyword evidence="14" id="KW-1185">Reference proteome</keyword>
<protein>
    <recommendedName>
        <fullName evidence="15">Mitochondrial carrier protein</fullName>
    </recommendedName>
</protein>
<feature type="repeat" description="Solcar" evidence="10">
    <location>
        <begin position="220"/>
        <end position="303"/>
    </location>
</feature>
<organism evidence="13 14">
    <name type="scientific">Fusarium xylarioides</name>
    <dbReference type="NCBI Taxonomy" id="221167"/>
    <lineage>
        <taxon>Eukaryota</taxon>
        <taxon>Fungi</taxon>
        <taxon>Dikarya</taxon>
        <taxon>Ascomycota</taxon>
        <taxon>Pezizomycotina</taxon>
        <taxon>Sordariomycetes</taxon>
        <taxon>Hypocreomycetidae</taxon>
        <taxon>Hypocreales</taxon>
        <taxon>Nectriaceae</taxon>
        <taxon>Fusarium</taxon>
        <taxon>Fusarium fujikuroi species complex</taxon>
    </lineage>
</organism>
<comment type="subcellular location">
    <subcellularLocation>
        <location evidence="1">Mitochondrion inner membrane</location>
        <topology evidence="1">Multi-pass membrane protein</topology>
    </subcellularLocation>
</comment>
<dbReference type="AlphaFoldDB" id="A0A9P7I3X4"/>
<feature type="repeat" description="Solcar" evidence="10">
    <location>
        <begin position="109"/>
        <end position="211"/>
    </location>
</feature>
<keyword evidence="5" id="KW-0677">Repeat</keyword>
<dbReference type="PANTHER" id="PTHR45624:SF10">
    <property type="entry name" value="SLC (SOLUTE CARRIER) HOMOLOG"/>
    <property type="match status" value="1"/>
</dbReference>
<comment type="similarity">
    <text evidence="2 11">Belongs to the mitochondrial carrier (TC 2.A.29) family.</text>
</comment>
<dbReference type="GO" id="GO:0022857">
    <property type="term" value="F:transmembrane transporter activity"/>
    <property type="evidence" value="ECO:0007669"/>
    <property type="project" value="TreeGrafter"/>
</dbReference>
<feature type="repeat" description="Solcar" evidence="10">
    <location>
        <begin position="319"/>
        <end position="418"/>
    </location>
</feature>
<sequence>MITESPFAATSSGVNLSNSDQSRSAGGDPFADHQSSGPTPLQVAIARHRTGILTATVAGHFAHWQYLTQFRRINVQATANRAPFARLGLAWGLVYLGVLSTITVAQRKVSRNTDHLLSPIDGAVGITIGNPLDVIKVRLQAQHTSPVTNPLVCSIPTGTTAAASAVNQSASFSTRYLGSYASLVTGTAAPILGYGALNALLFVSYNRTEAALNTIFSTSGNLWNTWLAGAVGGLATWAVSTPTELIKCRAQLASSAISSWAITKDIWKNEGARGLYFGGTVTAIRDSVGYGFYFWSYELTTRWMAAEQGEETSLQHEAAKVLLCGGLAGVATWASIFPLDVIKTRVQAQTLGGQAETSPLLQPHVASQTKRAGAIQVAREAYREGGSRVFFRGLTVCSVRAFIVNAVQWAVYEWVMFELGHGRKKTVANEPKVEMVQT</sequence>
<dbReference type="Gene3D" id="1.50.40.10">
    <property type="entry name" value="Mitochondrial carrier domain"/>
    <property type="match status" value="1"/>
</dbReference>
<accession>A0A9P7I3X4</accession>
<dbReference type="Pfam" id="PF00153">
    <property type="entry name" value="Mito_carr"/>
    <property type="match status" value="3"/>
</dbReference>
<feature type="region of interest" description="Disordered" evidence="12">
    <location>
        <begin position="1"/>
        <end position="39"/>
    </location>
</feature>
<dbReference type="PANTHER" id="PTHR45624">
    <property type="entry name" value="MITOCHONDRIAL BASIC AMINO ACIDS TRANSPORTER-RELATED"/>
    <property type="match status" value="1"/>
</dbReference>
<keyword evidence="9 10" id="KW-0472">Membrane</keyword>
<reference evidence="13" key="1">
    <citation type="journal article" date="2020" name="bioRxiv">
        <title>Historical genomics reveals the evolutionary mechanisms behind multiple outbreaks of the host-specific coffee wilt pathogen Fusarium xylarioides.</title>
        <authorList>
            <person name="Peck D."/>
            <person name="Nowell R.W."/>
            <person name="Flood J."/>
            <person name="Ryan M.J."/>
            <person name="Barraclough T.G."/>
        </authorList>
    </citation>
    <scope>NUCLEOTIDE SEQUENCE</scope>
    <source>
        <strain evidence="13">IMI 127659i</strain>
    </source>
</reference>
<dbReference type="InterPro" id="IPR002067">
    <property type="entry name" value="MCP"/>
</dbReference>
<keyword evidence="7" id="KW-1133">Transmembrane helix</keyword>
<evidence type="ECO:0000256" key="12">
    <source>
        <dbReference type="SAM" id="MobiDB-lite"/>
    </source>
</evidence>
<gene>
    <name evidence="13" type="ORF">H9Q72_000335</name>
</gene>
<feature type="compositionally biased region" description="Polar residues" evidence="12">
    <location>
        <begin position="8"/>
        <end position="24"/>
    </location>
</feature>
<evidence type="ECO:0000256" key="8">
    <source>
        <dbReference type="ARBA" id="ARBA00023128"/>
    </source>
</evidence>
<evidence type="ECO:0000313" key="14">
    <source>
        <dbReference type="Proteomes" id="UP000750502"/>
    </source>
</evidence>
<keyword evidence="6" id="KW-0999">Mitochondrion inner membrane</keyword>
<dbReference type="SUPFAM" id="SSF103506">
    <property type="entry name" value="Mitochondrial carrier"/>
    <property type="match status" value="1"/>
</dbReference>
<dbReference type="InterPro" id="IPR018108">
    <property type="entry name" value="MCP_transmembrane"/>
</dbReference>
<comment type="caution">
    <text evidence="13">The sequence shown here is derived from an EMBL/GenBank/DDBJ whole genome shotgun (WGS) entry which is preliminary data.</text>
</comment>
<evidence type="ECO:0000256" key="9">
    <source>
        <dbReference type="ARBA" id="ARBA00023136"/>
    </source>
</evidence>
<dbReference type="EMBL" id="JADFTT010000004">
    <property type="protein sequence ID" value="KAG5774267.1"/>
    <property type="molecule type" value="Genomic_DNA"/>
</dbReference>
<evidence type="ECO:0000256" key="4">
    <source>
        <dbReference type="ARBA" id="ARBA00022692"/>
    </source>
</evidence>
<proteinExistence type="inferred from homology"/>
<dbReference type="PROSITE" id="PS50920">
    <property type="entry name" value="SOLCAR"/>
    <property type="match status" value="3"/>
</dbReference>
<evidence type="ECO:0000256" key="10">
    <source>
        <dbReference type="PROSITE-ProRule" id="PRU00282"/>
    </source>
</evidence>
<dbReference type="GO" id="GO:0005743">
    <property type="term" value="C:mitochondrial inner membrane"/>
    <property type="evidence" value="ECO:0007669"/>
    <property type="project" value="UniProtKB-SubCell"/>
</dbReference>
<evidence type="ECO:0000256" key="11">
    <source>
        <dbReference type="RuleBase" id="RU000488"/>
    </source>
</evidence>
<dbReference type="PRINTS" id="PR00926">
    <property type="entry name" value="MITOCARRIER"/>
</dbReference>
<reference evidence="13" key="2">
    <citation type="submission" date="2020-10" db="EMBL/GenBank/DDBJ databases">
        <authorList>
            <person name="Peck L.D."/>
            <person name="Nowell R.W."/>
            <person name="Flood J."/>
            <person name="Ryan M.J."/>
            <person name="Barraclough T.G."/>
        </authorList>
    </citation>
    <scope>NUCLEOTIDE SEQUENCE</scope>
    <source>
        <strain evidence="13">IMI 127659i</strain>
    </source>
</reference>
<evidence type="ECO:0000256" key="5">
    <source>
        <dbReference type="ARBA" id="ARBA00022737"/>
    </source>
</evidence>
<evidence type="ECO:0000313" key="13">
    <source>
        <dbReference type="EMBL" id="KAG5774267.1"/>
    </source>
</evidence>
<evidence type="ECO:0000256" key="6">
    <source>
        <dbReference type="ARBA" id="ARBA00022792"/>
    </source>
</evidence>
<name>A0A9P7I3X4_9HYPO</name>
<keyword evidence="4 10" id="KW-0812">Transmembrane</keyword>
<dbReference type="InterPro" id="IPR023395">
    <property type="entry name" value="MCP_dom_sf"/>
</dbReference>
<evidence type="ECO:0008006" key="15">
    <source>
        <dbReference type="Google" id="ProtNLM"/>
    </source>
</evidence>
<evidence type="ECO:0000256" key="7">
    <source>
        <dbReference type="ARBA" id="ARBA00022989"/>
    </source>
</evidence>
<dbReference type="OrthoDB" id="193856at2759"/>
<dbReference type="InterPro" id="IPR050567">
    <property type="entry name" value="Mitochondrial_Carrier"/>
</dbReference>